<dbReference type="PROSITE" id="PS51371">
    <property type="entry name" value="CBS"/>
    <property type="match status" value="1"/>
</dbReference>
<keyword evidence="1 2" id="KW-0129">CBS domain</keyword>
<sequence length="220" mass="25250">MLNKELISATIPTLNLSDSVIQALDLMSEFHVMQLPVVAEDKYLGLVFEEDLMNHDERTTLQSLDTHFSKVAVHANTHFIEAVQMLNDYNLSLVPVIDKEKNEFIGAIAAIDLLKELGKTTGASEPGGLIVLEMEQRNFSFSELSKLVETNDAQITQLNSYWDNNTSSFFVAIKINKFEISDIVATFQRYEYNVKYYFGEELYENELRNNYDHLMNYLNI</sequence>
<evidence type="ECO:0000256" key="1">
    <source>
        <dbReference type="ARBA" id="ARBA00023122"/>
    </source>
</evidence>
<organism evidence="4 5">
    <name type="scientific">Niastella soli</name>
    <dbReference type="NCBI Taxonomy" id="2821487"/>
    <lineage>
        <taxon>Bacteria</taxon>
        <taxon>Pseudomonadati</taxon>
        <taxon>Bacteroidota</taxon>
        <taxon>Chitinophagia</taxon>
        <taxon>Chitinophagales</taxon>
        <taxon>Chitinophagaceae</taxon>
        <taxon>Niastella</taxon>
    </lineage>
</organism>
<accession>A0ABS3YPZ9</accession>
<dbReference type="RefSeq" id="WP_209138034.1">
    <property type="nucleotide sequence ID" value="NZ_JAGHKO010000001.1"/>
</dbReference>
<feature type="domain" description="CBS" evidence="3">
    <location>
        <begin position="7"/>
        <end position="66"/>
    </location>
</feature>
<dbReference type="PANTHER" id="PTHR43080:SF2">
    <property type="entry name" value="CBS DOMAIN-CONTAINING PROTEIN"/>
    <property type="match status" value="1"/>
</dbReference>
<evidence type="ECO:0000313" key="5">
    <source>
        <dbReference type="Proteomes" id="UP000677244"/>
    </source>
</evidence>
<dbReference type="SMART" id="SM00116">
    <property type="entry name" value="CBS"/>
    <property type="match status" value="2"/>
</dbReference>
<dbReference type="InterPro" id="IPR051257">
    <property type="entry name" value="Diverse_CBS-Domain"/>
</dbReference>
<dbReference type="InterPro" id="IPR046342">
    <property type="entry name" value="CBS_dom_sf"/>
</dbReference>
<gene>
    <name evidence="4" type="ORF">J7I42_06870</name>
</gene>
<dbReference type="SUPFAM" id="SSF54631">
    <property type="entry name" value="CBS-domain pair"/>
    <property type="match status" value="1"/>
</dbReference>
<dbReference type="InterPro" id="IPR000644">
    <property type="entry name" value="CBS_dom"/>
</dbReference>
<keyword evidence="5" id="KW-1185">Reference proteome</keyword>
<name>A0ABS3YPZ9_9BACT</name>
<dbReference type="Gene3D" id="3.10.580.10">
    <property type="entry name" value="CBS-domain"/>
    <property type="match status" value="1"/>
</dbReference>
<comment type="caution">
    <text evidence="4">The sequence shown here is derived from an EMBL/GenBank/DDBJ whole genome shotgun (WGS) entry which is preliminary data.</text>
</comment>
<evidence type="ECO:0000313" key="4">
    <source>
        <dbReference type="EMBL" id="MBO9199981.1"/>
    </source>
</evidence>
<dbReference type="Pfam" id="PF00571">
    <property type="entry name" value="CBS"/>
    <property type="match status" value="2"/>
</dbReference>
<protein>
    <submittedName>
        <fullName evidence="4">CBS domain-containing protein</fullName>
    </submittedName>
</protein>
<evidence type="ECO:0000256" key="2">
    <source>
        <dbReference type="PROSITE-ProRule" id="PRU00703"/>
    </source>
</evidence>
<dbReference type="PANTHER" id="PTHR43080">
    <property type="entry name" value="CBS DOMAIN-CONTAINING PROTEIN CBSX3, MITOCHONDRIAL"/>
    <property type="match status" value="1"/>
</dbReference>
<dbReference type="Proteomes" id="UP000677244">
    <property type="component" value="Unassembled WGS sequence"/>
</dbReference>
<dbReference type="EMBL" id="JAGHKO010000001">
    <property type="protein sequence ID" value="MBO9199981.1"/>
    <property type="molecule type" value="Genomic_DNA"/>
</dbReference>
<proteinExistence type="predicted"/>
<evidence type="ECO:0000259" key="3">
    <source>
        <dbReference type="PROSITE" id="PS51371"/>
    </source>
</evidence>
<reference evidence="4 5" key="1">
    <citation type="submission" date="2021-03" db="EMBL/GenBank/DDBJ databases">
        <title>Assistant Professor.</title>
        <authorList>
            <person name="Huq M.A."/>
        </authorList>
    </citation>
    <scope>NUCLEOTIDE SEQUENCE [LARGE SCALE GENOMIC DNA]</scope>
    <source>
        <strain evidence="4 5">MAH-29</strain>
    </source>
</reference>